<dbReference type="InterPro" id="IPR004107">
    <property type="entry name" value="Integrase_SAM-like_N"/>
</dbReference>
<dbReference type="Pfam" id="PF00589">
    <property type="entry name" value="Phage_integrase"/>
    <property type="match status" value="1"/>
</dbReference>
<dbReference type="InterPro" id="IPR044068">
    <property type="entry name" value="CB"/>
</dbReference>
<keyword evidence="4" id="KW-0233">DNA recombination</keyword>
<evidence type="ECO:0000256" key="3">
    <source>
        <dbReference type="ARBA" id="ARBA00023125"/>
    </source>
</evidence>
<dbReference type="InterPro" id="IPR002104">
    <property type="entry name" value="Integrase_catalytic"/>
</dbReference>
<dbReference type="EMBL" id="JAAAMJ010000030">
    <property type="protein sequence ID" value="NDV89192.1"/>
    <property type="molecule type" value="Genomic_DNA"/>
</dbReference>
<dbReference type="Gene3D" id="1.10.150.130">
    <property type="match status" value="1"/>
</dbReference>
<dbReference type="CDD" id="cd01193">
    <property type="entry name" value="INT_IntI_C"/>
    <property type="match status" value="1"/>
</dbReference>
<dbReference type="GO" id="GO:0006310">
    <property type="term" value="P:DNA recombination"/>
    <property type="evidence" value="ECO:0007669"/>
    <property type="project" value="UniProtKB-KW"/>
</dbReference>
<dbReference type="RefSeq" id="WP_163046043.1">
    <property type="nucleotide sequence ID" value="NZ_JAAAMJ010000030.1"/>
</dbReference>
<evidence type="ECO:0000256" key="2">
    <source>
        <dbReference type="ARBA" id="ARBA00022908"/>
    </source>
</evidence>
<dbReference type="PROSITE" id="PS51900">
    <property type="entry name" value="CB"/>
    <property type="match status" value="1"/>
</dbReference>
<evidence type="ECO:0000256" key="5">
    <source>
        <dbReference type="PROSITE-ProRule" id="PRU01248"/>
    </source>
</evidence>
<evidence type="ECO:0000256" key="4">
    <source>
        <dbReference type="ARBA" id="ARBA00023172"/>
    </source>
</evidence>
<organism evidence="8 9">
    <name type="scientific">Aurantimonas aggregata</name>
    <dbReference type="NCBI Taxonomy" id="2047720"/>
    <lineage>
        <taxon>Bacteria</taxon>
        <taxon>Pseudomonadati</taxon>
        <taxon>Pseudomonadota</taxon>
        <taxon>Alphaproteobacteria</taxon>
        <taxon>Hyphomicrobiales</taxon>
        <taxon>Aurantimonadaceae</taxon>
        <taxon>Aurantimonas</taxon>
    </lineage>
</organism>
<dbReference type="Pfam" id="PF13495">
    <property type="entry name" value="Phage_int_SAM_4"/>
    <property type="match status" value="1"/>
</dbReference>
<dbReference type="GO" id="GO:0003677">
    <property type="term" value="F:DNA binding"/>
    <property type="evidence" value="ECO:0007669"/>
    <property type="project" value="UniProtKB-UniRule"/>
</dbReference>
<sequence length="286" mass="31864">MAEISPLRRRMTEDMTVRNLSPATQRSYLHAVTKFSRYFSRSPDRLGLEDVRAFQVHLVATRISWPALSQTVCALRFFYGVTLGHGEIPERIPYAREPRKLPVVLSADEVVRFLEAVPSLKTRAALTTAYAAGLRASEAVGLKVGNIDSGRMVIRVEQGKGGKDRIVMLSAQLLAILRTYWRLARPQNWLFPGRDEAKPIDVQVLHSACRSARAAAGIDKRVTVHTLRHSFATHLLESGTDIRIIQVLLGHSNLSSTARYTQVSNHLIARTTSPLDRLTLEVVPPA</sequence>
<dbReference type="SUPFAM" id="SSF56349">
    <property type="entry name" value="DNA breaking-rejoining enzymes"/>
    <property type="match status" value="1"/>
</dbReference>
<feature type="domain" description="Core-binding (CB)" evidence="7">
    <location>
        <begin position="2"/>
        <end position="83"/>
    </location>
</feature>
<dbReference type="GO" id="GO:0015074">
    <property type="term" value="P:DNA integration"/>
    <property type="evidence" value="ECO:0007669"/>
    <property type="project" value="UniProtKB-KW"/>
</dbReference>
<evidence type="ECO:0000256" key="1">
    <source>
        <dbReference type="ARBA" id="ARBA00008857"/>
    </source>
</evidence>
<comment type="caution">
    <text evidence="8">The sequence shown here is derived from an EMBL/GenBank/DDBJ whole genome shotgun (WGS) entry which is preliminary data.</text>
</comment>
<evidence type="ECO:0000259" key="7">
    <source>
        <dbReference type="PROSITE" id="PS51900"/>
    </source>
</evidence>
<proteinExistence type="inferred from homology"/>
<evidence type="ECO:0000313" key="8">
    <source>
        <dbReference type="EMBL" id="NDV89192.1"/>
    </source>
</evidence>
<dbReference type="PROSITE" id="PS51898">
    <property type="entry name" value="TYR_RECOMBINASE"/>
    <property type="match status" value="1"/>
</dbReference>
<evidence type="ECO:0000313" key="9">
    <source>
        <dbReference type="Proteomes" id="UP000476332"/>
    </source>
</evidence>
<dbReference type="Proteomes" id="UP000476332">
    <property type="component" value="Unassembled WGS sequence"/>
</dbReference>
<dbReference type="PANTHER" id="PTHR30349:SF64">
    <property type="entry name" value="PROPHAGE INTEGRASE INTD-RELATED"/>
    <property type="match status" value="1"/>
</dbReference>
<keyword evidence="9" id="KW-1185">Reference proteome</keyword>
<reference evidence="8 9" key="1">
    <citation type="submission" date="2020-01" db="EMBL/GenBank/DDBJ databases">
        <title>Genomes of bacteria type strains.</title>
        <authorList>
            <person name="Chen J."/>
            <person name="Zhu S."/>
            <person name="Chen J."/>
        </authorList>
    </citation>
    <scope>NUCLEOTIDE SEQUENCE [LARGE SCALE GENOMIC DNA]</scope>
    <source>
        <strain evidence="8 9">KCTC 52919</strain>
    </source>
</reference>
<dbReference type="AlphaFoldDB" id="A0A6L9MNA5"/>
<name>A0A6L9MNA5_9HYPH</name>
<feature type="domain" description="Tyr recombinase" evidence="6">
    <location>
        <begin position="100"/>
        <end position="273"/>
    </location>
</feature>
<dbReference type="PANTHER" id="PTHR30349">
    <property type="entry name" value="PHAGE INTEGRASE-RELATED"/>
    <property type="match status" value="1"/>
</dbReference>
<dbReference type="InterPro" id="IPR013762">
    <property type="entry name" value="Integrase-like_cat_sf"/>
</dbReference>
<gene>
    <name evidence="8" type="ORF">GTW51_21235</name>
</gene>
<dbReference type="InterPro" id="IPR011010">
    <property type="entry name" value="DNA_brk_join_enz"/>
</dbReference>
<protein>
    <submittedName>
        <fullName evidence="8">Tyrosine-type recombinase/integrase</fullName>
    </submittedName>
</protein>
<dbReference type="InterPro" id="IPR010998">
    <property type="entry name" value="Integrase_recombinase_N"/>
</dbReference>
<keyword evidence="3 5" id="KW-0238">DNA-binding</keyword>
<keyword evidence="2" id="KW-0229">DNA integration</keyword>
<comment type="similarity">
    <text evidence="1">Belongs to the 'phage' integrase family.</text>
</comment>
<accession>A0A6L9MNA5</accession>
<evidence type="ECO:0000259" key="6">
    <source>
        <dbReference type="PROSITE" id="PS51898"/>
    </source>
</evidence>
<dbReference type="Gene3D" id="1.10.443.10">
    <property type="entry name" value="Intergrase catalytic core"/>
    <property type="match status" value="1"/>
</dbReference>
<dbReference type="InterPro" id="IPR050090">
    <property type="entry name" value="Tyrosine_recombinase_XerCD"/>
</dbReference>